<dbReference type="Pfam" id="PF01535">
    <property type="entry name" value="PPR"/>
    <property type="match status" value="2"/>
</dbReference>
<dbReference type="InterPro" id="IPR046960">
    <property type="entry name" value="PPR_At4g14850-like_plant"/>
</dbReference>
<dbReference type="AlphaFoldDB" id="A0A6N2KN95"/>
<dbReference type="GO" id="GO:0003723">
    <property type="term" value="F:RNA binding"/>
    <property type="evidence" value="ECO:0007669"/>
    <property type="project" value="InterPro"/>
</dbReference>
<evidence type="ECO:0008006" key="3">
    <source>
        <dbReference type="Google" id="ProtNLM"/>
    </source>
</evidence>
<gene>
    <name evidence="2" type="ORF">SVIM_LOCUS108820</name>
</gene>
<dbReference type="PANTHER" id="PTHR47926:SF395">
    <property type="entry name" value="TETRATRICOPEPTIDE-LIKE HELICAL DOMAIN, DYW DOMAIN PROTEIN-RELATED"/>
    <property type="match status" value="1"/>
</dbReference>
<proteinExistence type="predicted"/>
<evidence type="ECO:0000313" key="2">
    <source>
        <dbReference type="EMBL" id="VFU29558.1"/>
    </source>
</evidence>
<reference evidence="2" key="1">
    <citation type="submission" date="2019-03" db="EMBL/GenBank/DDBJ databases">
        <authorList>
            <person name="Mank J."/>
            <person name="Almeida P."/>
        </authorList>
    </citation>
    <scope>NUCLEOTIDE SEQUENCE</scope>
    <source>
        <strain evidence="2">78183</strain>
    </source>
</reference>
<sequence length="121" mass="13931">MIIGLAKCGEIDNSWRLFDNMVLRRTVSWKSTISKCVGKGRFLEATDLFRRTKEERISLRSLHCHLEEAMQQRQIDKEPRCSSIEVNGEVHELVAGGRLHPRSKEIYHESDDLGWSSMAMG</sequence>
<dbReference type="InterPro" id="IPR011990">
    <property type="entry name" value="TPR-like_helical_dom_sf"/>
</dbReference>
<accession>A0A6N2KN95</accession>
<organism evidence="2">
    <name type="scientific">Salix viminalis</name>
    <name type="common">Common osier</name>
    <name type="synonym">Basket willow</name>
    <dbReference type="NCBI Taxonomy" id="40686"/>
    <lineage>
        <taxon>Eukaryota</taxon>
        <taxon>Viridiplantae</taxon>
        <taxon>Streptophyta</taxon>
        <taxon>Embryophyta</taxon>
        <taxon>Tracheophyta</taxon>
        <taxon>Spermatophyta</taxon>
        <taxon>Magnoliopsida</taxon>
        <taxon>eudicotyledons</taxon>
        <taxon>Gunneridae</taxon>
        <taxon>Pentapetalae</taxon>
        <taxon>rosids</taxon>
        <taxon>fabids</taxon>
        <taxon>Malpighiales</taxon>
        <taxon>Salicaceae</taxon>
        <taxon>Saliceae</taxon>
        <taxon>Salix</taxon>
    </lineage>
</organism>
<evidence type="ECO:0000256" key="1">
    <source>
        <dbReference type="ARBA" id="ARBA00022737"/>
    </source>
</evidence>
<dbReference type="PANTHER" id="PTHR47926">
    <property type="entry name" value="PENTATRICOPEPTIDE REPEAT-CONTAINING PROTEIN"/>
    <property type="match status" value="1"/>
</dbReference>
<name>A0A6N2KN95_SALVM</name>
<dbReference type="EMBL" id="CAADRP010000557">
    <property type="protein sequence ID" value="VFU29558.1"/>
    <property type="molecule type" value="Genomic_DNA"/>
</dbReference>
<dbReference type="GO" id="GO:0009451">
    <property type="term" value="P:RNA modification"/>
    <property type="evidence" value="ECO:0007669"/>
    <property type="project" value="InterPro"/>
</dbReference>
<dbReference type="Gene3D" id="1.25.40.10">
    <property type="entry name" value="Tetratricopeptide repeat domain"/>
    <property type="match status" value="1"/>
</dbReference>
<dbReference type="InterPro" id="IPR002885">
    <property type="entry name" value="PPR_rpt"/>
</dbReference>
<keyword evidence="1" id="KW-0677">Repeat</keyword>
<protein>
    <recommendedName>
        <fullName evidence="3">Pentatricopeptide repeat-containing protein</fullName>
    </recommendedName>
</protein>